<name>A0ABN9RKW0_9DINO</name>
<organism evidence="1 2">
    <name type="scientific">Prorocentrum cordatum</name>
    <dbReference type="NCBI Taxonomy" id="2364126"/>
    <lineage>
        <taxon>Eukaryota</taxon>
        <taxon>Sar</taxon>
        <taxon>Alveolata</taxon>
        <taxon>Dinophyceae</taxon>
        <taxon>Prorocentrales</taxon>
        <taxon>Prorocentraceae</taxon>
        <taxon>Prorocentrum</taxon>
    </lineage>
</organism>
<feature type="non-terminal residue" evidence="1">
    <location>
        <position position="1"/>
    </location>
</feature>
<proteinExistence type="predicted"/>
<accession>A0ABN9RKW0</accession>
<dbReference type="Proteomes" id="UP001189429">
    <property type="component" value="Unassembled WGS sequence"/>
</dbReference>
<sequence>ASDFFYQQVQDGPSEFYTGLKFRHPASSWPLPSDEHEPMLFAADGSPLSWNEFDTTGLSVSGDGPCVPHAIKELSRAAYPRVFMGPEGQQVATVKGTIWPSLPQTSQAAEQMQLSLLPIFVP</sequence>
<keyword evidence="2" id="KW-1185">Reference proteome</keyword>
<comment type="caution">
    <text evidence="1">The sequence shown here is derived from an EMBL/GenBank/DDBJ whole genome shotgun (WGS) entry which is preliminary data.</text>
</comment>
<gene>
    <name evidence="1" type="ORF">PCOR1329_LOCUS21700</name>
</gene>
<feature type="non-terminal residue" evidence="1">
    <location>
        <position position="122"/>
    </location>
</feature>
<evidence type="ECO:0000313" key="1">
    <source>
        <dbReference type="EMBL" id="CAK0819796.1"/>
    </source>
</evidence>
<evidence type="ECO:0000313" key="2">
    <source>
        <dbReference type="Proteomes" id="UP001189429"/>
    </source>
</evidence>
<reference evidence="1" key="1">
    <citation type="submission" date="2023-10" db="EMBL/GenBank/DDBJ databases">
        <authorList>
            <person name="Chen Y."/>
            <person name="Shah S."/>
            <person name="Dougan E. K."/>
            <person name="Thang M."/>
            <person name="Chan C."/>
        </authorList>
    </citation>
    <scope>NUCLEOTIDE SEQUENCE [LARGE SCALE GENOMIC DNA]</scope>
</reference>
<dbReference type="EMBL" id="CAUYUJ010007169">
    <property type="protein sequence ID" value="CAK0819796.1"/>
    <property type="molecule type" value="Genomic_DNA"/>
</dbReference>
<protein>
    <recommendedName>
        <fullName evidence="3">Phospholipase B-like</fullName>
    </recommendedName>
</protein>
<evidence type="ECO:0008006" key="3">
    <source>
        <dbReference type="Google" id="ProtNLM"/>
    </source>
</evidence>